<dbReference type="GO" id="GO:0006465">
    <property type="term" value="P:signal peptide processing"/>
    <property type="evidence" value="ECO:0007669"/>
    <property type="project" value="InterPro"/>
</dbReference>
<evidence type="ECO:0000313" key="6">
    <source>
        <dbReference type="EMBL" id="XDP44531.1"/>
    </source>
</evidence>
<evidence type="ECO:0000256" key="4">
    <source>
        <dbReference type="RuleBase" id="RU362042"/>
    </source>
</evidence>
<proteinExistence type="inferred from homology"/>
<dbReference type="Pfam" id="PF10502">
    <property type="entry name" value="Peptidase_S26"/>
    <property type="match status" value="1"/>
</dbReference>
<dbReference type="PRINTS" id="PR00727">
    <property type="entry name" value="LEADERPTASE"/>
</dbReference>
<reference evidence="6" key="1">
    <citation type="submission" date="2024-07" db="EMBL/GenBank/DDBJ databases">
        <authorList>
            <person name="fu j."/>
        </authorList>
    </citation>
    <scope>NUCLEOTIDE SEQUENCE</scope>
    <source>
        <strain evidence="6">P10A9</strain>
    </source>
</reference>
<dbReference type="PANTHER" id="PTHR43390">
    <property type="entry name" value="SIGNAL PEPTIDASE I"/>
    <property type="match status" value="1"/>
</dbReference>
<name>A0AB39L0P2_9MICC</name>
<evidence type="ECO:0000256" key="1">
    <source>
        <dbReference type="ARBA" id="ARBA00004401"/>
    </source>
</evidence>
<comment type="similarity">
    <text evidence="2 4">Belongs to the peptidase S26 family.</text>
</comment>
<dbReference type="GO" id="GO:0009003">
    <property type="term" value="F:signal peptidase activity"/>
    <property type="evidence" value="ECO:0007669"/>
    <property type="project" value="UniProtKB-EC"/>
</dbReference>
<feature type="domain" description="Peptidase S26" evidence="5">
    <location>
        <begin position="15"/>
        <end position="197"/>
    </location>
</feature>
<dbReference type="CDD" id="cd06530">
    <property type="entry name" value="S26_SPase_I"/>
    <property type="match status" value="1"/>
</dbReference>
<organism evidence="6">
    <name type="scientific">Sinomonas puerhi</name>
    <dbReference type="NCBI Taxonomy" id="3238584"/>
    <lineage>
        <taxon>Bacteria</taxon>
        <taxon>Bacillati</taxon>
        <taxon>Actinomycetota</taxon>
        <taxon>Actinomycetes</taxon>
        <taxon>Micrococcales</taxon>
        <taxon>Micrococcaceae</taxon>
        <taxon>Sinomonas</taxon>
    </lineage>
</organism>
<dbReference type="AlphaFoldDB" id="A0AB39L0P2"/>
<dbReference type="GO" id="GO:0005886">
    <property type="term" value="C:plasma membrane"/>
    <property type="evidence" value="ECO:0007669"/>
    <property type="project" value="UniProtKB-SubCell"/>
</dbReference>
<dbReference type="InterPro" id="IPR000223">
    <property type="entry name" value="Pept_S26A_signal_pept_1"/>
</dbReference>
<dbReference type="Gene3D" id="2.10.109.10">
    <property type="entry name" value="Umud Fragment, subunit A"/>
    <property type="match status" value="1"/>
</dbReference>
<dbReference type="KEGG" id="spue:AB5L97_14810"/>
<feature type="active site" evidence="3">
    <location>
        <position position="43"/>
    </location>
</feature>
<dbReference type="GO" id="GO:0004252">
    <property type="term" value="F:serine-type endopeptidase activity"/>
    <property type="evidence" value="ECO:0007669"/>
    <property type="project" value="InterPro"/>
</dbReference>
<comment type="catalytic activity">
    <reaction evidence="4">
        <text>Cleavage of hydrophobic, N-terminal signal or leader sequences from secreted and periplasmic proteins.</text>
        <dbReference type="EC" id="3.4.21.89"/>
    </reaction>
</comment>
<dbReference type="InterPro" id="IPR019533">
    <property type="entry name" value="Peptidase_S26"/>
</dbReference>
<dbReference type="EC" id="3.4.21.89" evidence="4"/>
<keyword evidence="4 6" id="KW-0378">Hydrolase</keyword>
<comment type="subcellular location">
    <subcellularLocation>
        <location evidence="1">Cell membrane</location>
        <topology evidence="1">Single-pass type II membrane protein</topology>
    </subcellularLocation>
    <subcellularLocation>
        <location evidence="4">Membrane</location>
        <topology evidence="4">Single-pass type II membrane protein</topology>
    </subcellularLocation>
</comment>
<protein>
    <recommendedName>
        <fullName evidence="4">Signal peptidase I</fullName>
        <ecNumber evidence="4">3.4.21.89</ecNumber>
    </recommendedName>
</protein>
<dbReference type="EMBL" id="CP163302">
    <property type="protein sequence ID" value="XDP44531.1"/>
    <property type="molecule type" value="Genomic_DNA"/>
</dbReference>
<gene>
    <name evidence="6" type="primary">lepB</name>
    <name evidence="6" type="ORF">AB5L97_14810</name>
</gene>
<dbReference type="InterPro" id="IPR036286">
    <property type="entry name" value="LexA/Signal_pep-like_sf"/>
</dbReference>
<evidence type="ECO:0000256" key="2">
    <source>
        <dbReference type="ARBA" id="ARBA00009370"/>
    </source>
</evidence>
<dbReference type="SUPFAM" id="SSF51306">
    <property type="entry name" value="LexA/Signal peptidase"/>
    <property type="match status" value="1"/>
</dbReference>
<dbReference type="NCBIfam" id="TIGR02227">
    <property type="entry name" value="sigpep_I_bact"/>
    <property type="match status" value="1"/>
</dbReference>
<sequence>MTRPRRRPLPLWAAIILNLAVGLTVVGLVQAFVVKMGRIPSGSMEQTLQSQQWGGDRILVNRLAYVGGAAPRPGDIVAVVRPPGWPGALPPAANPLSALVRGFGDLTGLGPSNEDYIVKRVAAVGGQRISCCDVQGRLLLDGKPIDEPYVYQDLPFEPGRLDCTTAPRSPRCFPETLVPAGQLVLLGDHRSNSEDSAAQCRYAGSTGSNPAGSGAPATCVRTAAASAVVGQVIFRVWPLDRIGVPR</sequence>
<dbReference type="PANTHER" id="PTHR43390:SF1">
    <property type="entry name" value="CHLOROPLAST PROCESSING PEPTIDASE"/>
    <property type="match status" value="1"/>
</dbReference>
<evidence type="ECO:0000256" key="3">
    <source>
        <dbReference type="PIRSR" id="PIRSR600223-1"/>
    </source>
</evidence>
<dbReference type="RefSeq" id="WP_369045220.1">
    <property type="nucleotide sequence ID" value="NZ_CP163302.1"/>
</dbReference>
<evidence type="ECO:0000259" key="5">
    <source>
        <dbReference type="Pfam" id="PF10502"/>
    </source>
</evidence>
<feature type="active site" evidence="3">
    <location>
        <position position="119"/>
    </location>
</feature>
<keyword evidence="4" id="KW-0645">Protease</keyword>
<accession>A0AB39L0P2</accession>